<evidence type="ECO:0000259" key="2">
    <source>
        <dbReference type="PROSITE" id="PS51788"/>
    </source>
</evidence>
<feature type="compositionally biased region" description="Low complexity" evidence="1">
    <location>
        <begin position="139"/>
        <end position="155"/>
    </location>
</feature>
<reference evidence="3" key="1">
    <citation type="submission" date="2023-10" db="EMBL/GenBank/DDBJ databases">
        <authorList>
            <person name="Chen Y."/>
            <person name="Shah S."/>
            <person name="Dougan E. K."/>
            <person name="Thang M."/>
            <person name="Chan C."/>
        </authorList>
    </citation>
    <scope>NUCLEOTIDE SEQUENCE [LARGE SCALE GENOMIC DNA]</scope>
</reference>
<evidence type="ECO:0000313" key="4">
    <source>
        <dbReference type="Proteomes" id="UP001189429"/>
    </source>
</evidence>
<dbReference type="InterPro" id="IPR034750">
    <property type="entry name" value="CULT"/>
</dbReference>
<dbReference type="Proteomes" id="UP001189429">
    <property type="component" value="Unassembled WGS sequence"/>
</dbReference>
<keyword evidence="4" id="KW-1185">Reference proteome</keyword>
<dbReference type="Gene3D" id="2.170.150.20">
    <property type="entry name" value="Peptide methionine sulfoxide reductase"/>
    <property type="match status" value="1"/>
</dbReference>
<sequence>MAASAGGTQAPPGGEAEQWLACRQCALPLATAAELIEEKFASWQKVTWAYELGVLGRESTWCYSATNAHDHRFDVVRVLPSALGPSIRCSGEPTQEHSWFPGFSWSMAHCRLCDAHLGWSFSPDGAAPAQGQGPLGRTAPAAPAAPQAPLGPQGLEEPRAEGGEAPGPAARPRPRPAARFLGLVLTKLREEALPREEAERRLAAAERRWLAGAPSAAALLLQELLGGGAARAHGSRLRAVLRSAAASGRLPAAGLPGRPGRAAGGALAAEGPGGDAAPAPEATEAEASGAAA</sequence>
<feature type="region of interest" description="Disordered" evidence="1">
    <location>
        <begin position="126"/>
        <end position="176"/>
    </location>
</feature>
<proteinExistence type="predicted"/>
<evidence type="ECO:0000256" key="1">
    <source>
        <dbReference type="SAM" id="MobiDB-lite"/>
    </source>
</evidence>
<evidence type="ECO:0000313" key="3">
    <source>
        <dbReference type="EMBL" id="CAK0788077.1"/>
    </source>
</evidence>
<comment type="caution">
    <text evidence="3">The sequence shown here is derived from an EMBL/GenBank/DDBJ whole genome shotgun (WGS) entry which is preliminary data.</text>
</comment>
<dbReference type="PROSITE" id="PS51788">
    <property type="entry name" value="CULT"/>
    <property type="match status" value="1"/>
</dbReference>
<feature type="region of interest" description="Disordered" evidence="1">
    <location>
        <begin position="250"/>
        <end position="292"/>
    </location>
</feature>
<accession>A0ABN9P849</accession>
<organism evidence="3 4">
    <name type="scientific">Prorocentrum cordatum</name>
    <dbReference type="NCBI Taxonomy" id="2364126"/>
    <lineage>
        <taxon>Eukaryota</taxon>
        <taxon>Sar</taxon>
        <taxon>Alveolata</taxon>
        <taxon>Dinophyceae</taxon>
        <taxon>Prorocentrales</taxon>
        <taxon>Prorocentraceae</taxon>
        <taxon>Prorocentrum</taxon>
    </lineage>
</organism>
<name>A0ABN9P849_9DINO</name>
<gene>
    <name evidence="3" type="ORF">PCOR1329_LOCUS46</name>
</gene>
<dbReference type="EMBL" id="CAUYUJ010000001">
    <property type="protein sequence ID" value="CAK0788077.1"/>
    <property type="molecule type" value="Genomic_DNA"/>
</dbReference>
<protein>
    <recommendedName>
        <fullName evidence="2">CULT domain-containing protein</fullName>
    </recommendedName>
</protein>
<feature type="domain" description="CULT" evidence="2">
    <location>
        <begin position="17"/>
        <end position="192"/>
    </location>
</feature>